<dbReference type="PROSITE" id="PS50016">
    <property type="entry name" value="ZF_PHD_2"/>
    <property type="match status" value="1"/>
</dbReference>
<gene>
    <name evidence="8" type="primary">6047707</name>
    <name evidence="7" type="ORF">CpipJ_CPIJ014289</name>
</gene>
<evidence type="ECO:0000256" key="4">
    <source>
        <dbReference type="PROSITE-ProRule" id="PRU00146"/>
    </source>
</evidence>
<dbReference type="AlphaFoldDB" id="B0X507"/>
<protein>
    <recommendedName>
        <fullName evidence="6">PHD-type domain-containing protein</fullName>
    </recommendedName>
</protein>
<keyword evidence="1" id="KW-0479">Metal-binding</keyword>
<accession>B0X507</accession>
<feature type="compositionally biased region" description="Low complexity" evidence="5">
    <location>
        <begin position="116"/>
        <end position="146"/>
    </location>
</feature>
<dbReference type="InterPro" id="IPR019786">
    <property type="entry name" value="Zinc_finger_PHD-type_CS"/>
</dbReference>
<dbReference type="SUPFAM" id="SSF57903">
    <property type="entry name" value="FYVE/PHD zinc finger"/>
    <property type="match status" value="1"/>
</dbReference>
<dbReference type="InterPro" id="IPR011011">
    <property type="entry name" value="Znf_FYVE_PHD"/>
</dbReference>
<dbReference type="InterPro" id="IPR013083">
    <property type="entry name" value="Znf_RING/FYVE/PHD"/>
</dbReference>
<dbReference type="PANTHER" id="PTHR46452:SF1">
    <property type="entry name" value="TRANSCRIPTION INITIATION FACTOR TFIID SUBUNIT 3"/>
    <property type="match status" value="1"/>
</dbReference>
<dbReference type="Pfam" id="PF00628">
    <property type="entry name" value="PHD"/>
    <property type="match status" value="1"/>
</dbReference>
<evidence type="ECO:0000256" key="3">
    <source>
        <dbReference type="ARBA" id="ARBA00022833"/>
    </source>
</evidence>
<keyword evidence="3" id="KW-0862">Zinc</keyword>
<dbReference type="EnsemblMetazoa" id="CPIJ014289-RA">
    <property type="protein sequence ID" value="CPIJ014289-PA"/>
    <property type="gene ID" value="CPIJ014289"/>
</dbReference>
<dbReference type="InterPro" id="IPR001965">
    <property type="entry name" value="Znf_PHD"/>
</dbReference>
<reference evidence="8" key="2">
    <citation type="submission" date="2020-05" db="UniProtKB">
        <authorList>
            <consortium name="EnsemblMetazoa"/>
        </authorList>
    </citation>
    <scope>IDENTIFICATION</scope>
    <source>
        <strain evidence="8">JHB</strain>
    </source>
</reference>
<name>B0X507_CULQU</name>
<dbReference type="OrthoDB" id="436852at2759"/>
<feature type="region of interest" description="Disordered" evidence="5">
    <location>
        <begin position="267"/>
        <end position="319"/>
    </location>
</feature>
<dbReference type="eggNOG" id="KOG1973">
    <property type="taxonomic scope" value="Eukaryota"/>
</dbReference>
<dbReference type="GO" id="GO:0002039">
    <property type="term" value="F:p53 binding"/>
    <property type="evidence" value="ECO:0007669"/>
    <property type="project" value="TreeGrafter"/>
</dbReference>
<dbReference type="VEuPathDB" id="VectorBase:CPIJ014289"/>
<dbReference type="GO" id="GO:0005669">
    <property type="term" value="C:transcription factor TFIID complex"/>
    <property type="evidence" value="ECO:0007669"/>
    <property type="project" value="TreeGrafter"/>
</dbReference>
<dbReference type="VEuPathDB" id="VectorBase:CQUJHB018442"/>
<dbReference type="GO" id="GO:0045944">
    <property type="term" value="P:positive regulation of transcription by RNA polymerase II"/>
    <property type="evidence" value="ECO:0007669"/>
    <property type="project" value="TreeGrafter"/>
</dbReference>
<dbReference type="OMA" id="EMIGCDT"/>
<evidence type="ECO:0000256" key="2">
    <source>
        <dbReference type="ARBA" id="ARBA00022771"/>
    </source>
</evidence>
<feature type="compositionally biased region" description="Polar residues" evidence="5">
    <location>
        <begin position="25"/>
        <end position="36"/>
    </location>
</feature>
<dbReference type="STRING" id="7176.B0X507"/>
<sequence>MRSSHSFHLDTPGNVSDFGAAGPSIGTTGASSSFTSPDHHSPPPSATVIPAGFLIDPNATGLPVNPTPPVVQPPPPPAPADQPDVATLEAIRRKEKKEKKKEKMKKEKRKEKERAAAAAAELGGMLGSPVVVPVGSSGGSDYADGSQPSAVPKLMLKLGPGSRAGTPEVHQQHQPEVGGESKREASPELARISALVTRPPKLKTPGSGKSGGGKSKEDEPKVGSKSGLESKAAGKLDFSGDAAKPRPRGIQALPDTIDLFSVTPSVATPSKISPLAPTTIVPGLALPTSGTDLTPHSSKKPPKEPKSSSKSAPSSSVVPSLGVTIPAPLSTPITQLKDADGNVVWICPACGRVDDGTPMIGCDGCDAWYHWVCVGIQVPPDSNEDWYCRVCIGRKQHGGDVERQKKRKKKDKRNPKD</sequence>
<dbReference type="SMART" id="SM00249">
    <property type="entry name" value="PHD"/>
    <property type="match status" value="1"/>
</dbReference>
<dbReference type="PANTHER" id="PTHR46452">
    <property type="entry name" value="TRANSCRIPTION INITIATION FACTOR TFIID SUBUNIT 3"/>
    <property type="match status" value="1"/>
</dbReference>
<feature type="region of interest" description="Disordered" evidence="5">
    <location>
        <begin position="1"/>
        <end position="249"/>
    </location>
</feature>
<feature type="compositionally biased region" description="Pro residues" evidence="5">
    <location>
        <begin position="65"/>
        <end position="80"/>
    </location>
</feature>
<feature type="compositionally biased region" description="Basic residues" evidence="5">
    <location>
        <begin position="404"/>
        <end position="417"/>
    </location>
</feature>
<evidence type="ECO:0000313" key="7">
    <source>
        <dbReference type="EMBL" id="EDS40622.1"/>
    </source>
</evidence>
<dbReference type="Gene3D" id="3.30.40.10">
    <property type="entry name" value="Zinc/RING finger domain, C3HC4 (zinc finger)"/>
    <property type="match status" value="1"/>
</dbReference>
<dbReference type="KEGG" id="cqu:CpipJ_CPIJ014289"/>
<organism>
    <name type="scientific">Culex quinquefasciatus</name>
    <name type="common">Southern house mosquito</name>
    <name type="synonym">Culex pungens</name>
    <dbReference type="NCBI Taxonomy" id="7176"/>
    <lineage>
        <taxon>Eukaryota</taxon>
        <taxon>Metazoa</taxon>
        <taxon>Ecdysozoa</taxon>
        <taxon>Arthropoda</taxon>
        <taxon>Hexapoda</taxon>
        <taxon>Insecta</taxon>
        <taxon>Pterygota</taxon>
        <taxon>Neoptera</taxon>
        <taxon>Endopterygota</taxon>
        <taxon>Diptera</taxon>
        <taxon>Nematocera</taxon>
        <taxon>Culicoidea</taxon>
        <taxon>Culicidae</taxon>
        <taxon>Culicinae</taxon>
        <taxon>Culicini</taxon>
        <taxon>Culex</taxon>
        <taxon>Culex</taxon>
    </lineage>
</organism>
<dbReference type="InterPro" id="IPR019787">
    <property type="entry name" value="Znf_PHD-finger"/>
</dbReference>
<dbReference type="CDD" id="cd15522">
    <property type="entry name" value="PHD_TAF3"/>
    <property type="match status" value="1"/>
</dbReference>
<dbReference type="PROSITE" id="PS01359">
    <property type="entry name" value="ZF_PHD_1"/>
    <property type="match status" value="1"/>
</dbReference>
<evidence type="ECO:0000313" key="8">
    <source>
        <dbReference type="EnsemblMetazoa" id="CPIJ014289-PA"/>
    </source>
</evidence>
<dbReference type="InParanoid" id="B0X507"/>
<evidence type="ECO:0000256" key="1">
    <source>
        <dbReference type="ARBA" id="ARBA00022723"/>
    </source>
</evidence>
<evidence type="ECO:0000313" key="9">
    <source>
        <dbReference type="Proteomes" id="UP000002320"/>
    </source>
</evidence>
<feature type="region of interest" description="Disordered" evidence="5">
    <location>
        <begin position="397"/>
        <end position="417"/>
    </location>
</feature>
<reference evidence="7" key="1">
    <citation type="submission" date="2007-03" db="EMBL/GenBank/DDBJ databases">
        <title>Annotation of Culex pipiens quinquefasciatus.</title>
        <authorList>
            <consortium name="The Broad Institute Genome Sequencing Platform"/>
            <person name="Atkinson P.W."/>
            <person name="Hemingway J."/>
            <person name="Christensen B.M."/>
            <person name="Higgs S."/>
            <person name="Kodira C."/>
            <person name="Hannick L."/>
            <person name="Megy K."/>
            <person name="O'Leary S."/>
            <person name="Pearson M."/>
            <person name="Haas B.J."/>
            <person name="Mauceli E."/>
            <person name="Wortman J.R."/>
            <person name="Lee N.H."/>
            <person name="Guigo R."/>
            <person name="Stanke M."/>
            <person name="Alvarado L."/>
            <person name="Amedeo P."/>
            <person name="Antoine C.H."/>
            <person name="Arensburger P."/>
            <person name="Bidwell S.L."/>
            <person name="Crawford M."/>
            <person name="Camaro F."/>
            <person name="Devon K."/>
            <person name="Engels R."/>
            <person name="Hammond M."/>
            <person name="Howarth C."/>
            <person name="Koehrsen M."/>
            <person name="Lawson D."/>
            <person name="Montgomery P."/>
            <person name="Nene V."/>
            <person name="Nusbaum C."/>
            <person name="Puiu D."/>
            <person name="Romero-Severson J."/>
            <person name="Severson D.W."/>
            <person name="Shumway M."/>
            <person name="Sisk P."/>
            <person name="Stolte C."/>
            <person name="Zeng Q."/>
            <person name="Eisenstadt E."/>
            <person name="Fraser-Liggett C."/>
            <person name="Strausberg R."/>
            <person name="Galagan J."/>
            <person name="Birren B."/>
            <person name="Collins F.H."/>
        </authorList>
    </citation>
    <scope>NUCLEOTIDE SEQUENCE [LARGE SCALE GENOMIC DNA]</scope>
    <source>
        <strain evidence="7">JHB</strain>
    </source>
</reference>
<evidence type="ECO:0000256" key="5">
    <source>
        <dbReference type="SAM" id="MobiDB-lite"/>
    </source>
</evidence>
<feature type="domain" description="PHD-type" evidence="6">
    <location>
        <begin position="344"/>
        <end position="394"/>
    </location>
</feature>
<keyword evidence="2 4" id="KW-0863">Zinc-finger</keyword>
<dbReference type="Proteomes" id="UP000002320">
    <property type="component" value="Unassembled WGS sequence"/>
</dbReference>
<feature type="compositionally biased region" description="Low complexity" evidence="5">
    <location>
        <begin position="308"/>
        <end position="319"/>
    </location>
</feature>
<keyword evidence="9" id="KW-1185">Reference proteome</keyword>
<evidence type="ECO:0000259" key="6">
    <source>
        <dbReference type="PROSITE" id="PS50016"/>
    </source>
</evidence>
<dbReference type="EMBL" id="DS232361">
    <property type="protein sequence ID" value="EDS40622.1"/>
    <property type="molecule type" value="Genomic_DNA"/>
</dbReference>
<proteinExistence type="predicted"/>
<feature type="compositionally biased region" description="Basic residues" evidence="5">
    <location>
        <begin position="93"/>
        <end position="109"/>
    </location>
</feature>
<dbReference type="GO" id="GO:0008270">
    <property type="term" value="F:zinc ion binding"/>
    <property type="evidence" value="ECO:0007669"/>
    <property type="project" value="UniProtKB-KW"/>
</dbReference>
<dbReference type="HOGENOM" id="CLU_659307_0_0_1"/>